<keyword evidence="1" id="KW-0732">Signal</keyword>
<protein>
    <recommendedName>
        <fullName evidence="4">DUF4148 domain-containing protein</fullName>
    </recommendedName>
</protein>
<reference evidence="2 3" key="1">
    <citation type="submission" date="2019-12" db="EMBL/GenBank/DDBJ databases">
        <title>Litoreibacter badius sp. nov., a novel bacteriochlorophyll a-containing bacterium in the genus Litoreibacter.</title>
        <authorList>
            <person name="Kanamuro M."/>
            <person name="Takabe Y."/>
            <person name="Mori K."/>
            <person name="Takaichi S."/>
            <person name="Hanada S."/>
        </authorList>
    </citation>
    <scope>NUCLEOTIDE SEQUENCE [LARGE SCALE GENOMIC DNA]</scope>
    <source>
        <strain evidence="2 3">K6</strain>
    </source>
</reference>
<name>A0A6N6JI79_9RHOB</name>
<comment type="caution">
    <text evidence="2">The sequence shown here is derived from an EMBL/GenBank/DDBJ whole genome shotgun (WGS) entry which is preliminary data.</text>
</comment>
<evidence type="ECO:0000256" key="1">
    <source>
        <dbReference type="SAM" id="SignalP"/>
    </source>
</evidence>
<feature type="signal peptide" evidence="1">
    <location>
        <begin position="1"/>
        <end position="22"/>
    </location>
</feature>
<gene>
    <name evidence="2" type="ORF">KIN_19860</name>
</gene>
<proteinExistence type="predicted"/>
<keyword evidence="3" id="KW-1185">Reference proteome</keyword>
<evidence type="ECO:0000313" key="2">
    <source>
        <dbReference type="EMBL" id="GFE64912.1"/>
    </source>
</evidence>
<dbReference type="EMBL" id="BLJE01000002">
    <property type="protein sequence ID" value="GFE64912.1"/>
    <property type="molecule type" value="Genomic_DNA"/>
</dbReference>
<dbReference type="RefSeq" id="WP_159806428.1">
    <property type="nucleotide sequence ID" value="NZ_BLJE01000002.1"/>
</dbReference>
<dbReference type="AlphaFoldDB" id="A0A6N6JI79"/>
<dbReference type="Proteomes" id="UP000436822">
    <property type="component" value="Unassembled WGS sequence"/>
</dbReference>
<organism evidence="2 3">
    <name type="scientific">Litoreibacter roseus</name>
    <dbReference type="NCBI Taxonomy" id="2601869"/>
    <lineage>
        <taxon>Bacteria</taxon>
        <taxon>Pseudomonadati</taxon>
        <taxon>Pseudomonadota</taxon>
        <taxon>Alphaproteobacteria</taxon>
        <taxon>Rhodobacterales</taxon>
        <taxon>Roseobacteraceae</taxon>
        <taxon>Litoreibacter</taxon>
    </lineage>
</organism>
<evidence type="ECO:0008006" key="4">
    <source>
        <dbReference type="Google" id="ProtNLM"/>
    </source>
</evidence>
<feature type="chain" id="PRO_5026821436" description="DUF4148 domain-containing protein" evidence="1">
    <location>
        <begin position="23"/>
        <end position="114"/>
    </location>
</feature>
<sequence>MKFIVTAAAIAISITAVSAAKASPAHEYFAQFNDSAAEQIVRVEAQTPTRGATPSVVAAAEKLQLDDSRDGQIFFGGNVESETGGKAQLAASLGVSSADYTLAELVQMRNSEED</sequence>
<accession>A0A6N6JI79</accession>
<evidence type="ECO:0000313" key="3">
    <source>
        <dbReference type="Proteomes" id="UP000436822"/>
    </source>
</evidence>